<dbReference type="Proteomes" id="UP000664904">
    <property type="component" value="Chromosome"/>
</dbReference>
<name>A0A975DKX0_9GAMM</name>
<dbReference type="AlphaFoldDB" id="A0A975DKX0"/>
<reference evidence="2" key="1">
    <citation type="submission" date="2021-03" db="EMBL/GenBank/DDBJ databases">
        <title>Complete Genome of Pseudoalteromonas xiamenensis STKMTI.2, a new potential marine bacterium producing anti-Vibrio compounds.</title>
        <authorList>
            <person name="Handayani D.P."/>
            <person name="Isnansetyo A."/>
            <person name="Istiqomah I."/>
            <person name="Jumina J."/>
        </authorList>
    </citation>
    <scope>NUCLEOTIDE SEQUENCE</scope>
    <source>
        <strain evidence="2">STKMTI.2</strain>
    </source>
</reference>
<feature type="region of interest" description="Disordered" evidence="1">
    <location>
        <begin position="61"/>
        <end position="81"/>
    </location>
</feature>
<dbReference type="RefSeq" id="WP_208843868.1">
    <property type="nucleotide sequence ID" value="NZ_CP072133.1"/>
</dbReference>
<keyword evidence="3" id="KW-1185">Reference proteome</keyword>
<dbReference type="KEGG" id="pxi:J5O05_05050"/>
<evidence type="ECO:0008006" key="4">
    <source>
        <dbReference type="Google" id="ProtNLM"/>
    </source>
</evidence>
<evidence type="ECO:0000313" key="3">
    <source>
        <dbReference type="Proteomes" id="UP000664904"/>
    </source>
</evidence>
<dbReference type="EMBL" id="CP072133">
    <property type="protein sequence ID" value="QTH72246.1"/>
    <property type="molecule type" value="Genomic_DNA"/>
</dbReference>
<organism evidence="2 3">
    <name type="scientific">Pseudoalteromonas xiamenensis</name>
    <dbReference type="NCBI Taxonomy" id="882626"/>
    <lineage>
        <taxon>Bacteria</taxon>
        <taxon>Pseudomonadati</taxon>
        <taxon>Pseudomonadota</taxon>
        <taxon>Gammaproteobacteria</taxon>
        <taxon>Alteromonadales</taxon>
        <taxon>Pseudoalteromonadaceae</taxon>
        <taxon>Pseudoalteromonas</taxon>
    </lineage>
</organism>
<evidence type="ECO:0000313" key="2">
    <source>
        <dbReference type="EMBL" id="QTH72246.1"/>
    </source>
</evidence>
<feature type="compositionally biased region" description="Polar residues" evidence="1">
    <location>
        <begin position="69"/>
        <end position="81"/>
    </location>
</feature>
<sequence>MIKLLSILLVVALVVVQAVLFWLESREESSTVVLPATTSKATQAVEPHDIEIVVPHINVEQKSEEAQDHSTTQRSSDGEVYTQSAPHPWLEVTPSKADLELCRTLERLPIVYDEKTEHFSDLYQLDIKLVYSRRYTMPLSEFVNQRFEKKIYETVSTHLDKVYRQYIDWLGYEKLYQSKIDILIAYDLETYEALLDKYHASMPSNIPGVYLPLEHIALVHLPRTYEGYIDTNSLLRTTIHESVHAVNFVQFGYMHRWAQEGLAQYFAHFYESENPELFLDKATWDARSNYLGAPLLFDDVINTNEMWRDNRHALYASAFAFIQYLSTLPKADNPLLRILKFENEQPCSVVNKAWTSGALDFDGMFNNNVLTWFEYLVLDHEARLLEKQSERPTK</sequence>
<accession>A0A975DKX0</accession>
<gene>
    <name evidence="2" type="ORF">J5O05_05050</name>
</gene>
<evidence type="ECO:0000256" key="1">
    <source>
        <dbReference type="SAM" id="MobiDB-lite"/>
    </source>
</evidence>
<proteinExistence type="predicted"/>
<protein>
    <recommendedName>
        <fullName evidence="4">DUF1570 domain-containing protein</fullName>
    </recommendedName>
</protein>